<keyword evidence="3" id="KW-1185">Reference proteome</keyword>
<evidence type="ECO:0000256" key="1">
    <source>
        <dbReference type="SAM" id="MobiDB-lite"/>
    </source>
</evidence>
<evidence type="ECO:0000313" key="3">
    <source>
        <dbReference type="Proteomes" id="UP001201163"/>
    </source>
</evidence>
<evidence type="ECO:0008006" key="4">
    <source>
        <dbReference type="Google" id="ProtNLM"/>
    </source>
</evidence>
<accession>A0AAD4Q8I9</accession>
<sequence>MNPLAISVQVRDEECEDSYAAAFTDVTIIGEGIVALPVTEHKFGIPEPARMYVRAMIYDKYTNGNVVSGGVRRKVVALEHDDEGGFRKGIQEFEVLRMPSSRGVIGFYIALLVVASRQRHLRKVMGAKTMGAVPGVGPCSKSGQHPDKRHGLTDPRSPLLEQRRTIRTLNGLNPNHPSILRTESSSNMDHRQTISNSSPGSTAPRRSGIRMFGQNPSMDSTQIAGSQGSRSQPLSVEVTVLRARNVPQFKTTFGGKREYFVTITYGATTKKTKKQTKKRTKSAQIDGQIVAWDQRLDALYDFLIFDHIFRLKVPISLVQPSSHIILRLYAKKSITSDILVGTYEMTLPVESQINISVTLSDDNEQAGRSTPPVELDLTITVSANGTSPNDPHIIPTEGDDTAAEDFPKPIMAPDSSGLDRIKERRPMSRSLRLFALTKSRR</sequence>
<gene>
    <name evidence="2" type="ORF">EDB92DRAFT_1820451</name>
</gene>
<feature type="compositionally biased region" description="Basic and acidic residues" evidence="1">
    <location>
        <begin position="144"/>
        <end position="153"/>
    </location>
</feature>
<protein>
    <recommendedName>
        <fullName evidence="4">C2 domain-containing protein</fullName>
    </recommendedName>
</protein>
<comment type="caution">
    <text evidence="2">The sequence shown here is derived from an EMBL/GenBank/DDBJ whole genome shotgun (WGS) entry which is preliminary data.</text>
</comment>
<dbReference type="EMBL" id="JAKELL010000130">
    <property type="protein sequence ID" value="KAH8980782.1"/>
    <property type="molecule type" value="Genomic_DNA"/>
</dbReference>
<proteinExistence type="predicted"/>
<dbReference type="Proteomes" id="UP001201163">
    <property type="component" value="Unassembled WGS sequence"/>
</dbReference>
<feature type="compositionally biased region" description="Polar residues" evidence="1">
    <location>
        <begin position="214"/>
        <end position="231"/>
    </location>
</feature>
<organism evidence="2 3">
    <name type="scientific">Lactarius akahatsu</name>
    <dbReference type="NCBI Taxonomy" id="416441"/>
    <lineage>
        <taxon>Eukaryota</taxon>
        <taxon>Fungi</taxon>
        <taxon>Dikarya</taxon>
        <taxon>Basidiomycota</taxon>
        <taxon>Agaricomycotina</taxon>
        <taxon>Agaricomycetes</taxon>
        <taxon>Russulales</taxon>
        <taxon>Russulaceae</taxon>
        <taxon>Lactarius</taxon>
    </lineage>
</organism>
<reference evidence="2" key="1">
    <citation type="submission" date="2022-01" db="EMBL/GenBank/DDBJ databases">
        <title>Comparative genomics reveals a dynamic genome evolution in the ectomycorrhizal milk-cap (Lactarius) mushrooms.</title>
        <authorList>
            <consortium name="DOE Joint Genome Institute"/>
            <person name="Lebreton A."/>
            <person name="Tang N."/>
            <person name="Kuo A."/>
            <person name="LaButti K."/>
            <person name="Drula E."/>
            <person name="Barry K."/>
            <person name="Clum A."/>
            <person name="Lipzen A."/>
            <person name="Mousain D."/>
            <person name="Ng V."/>
            <person name="Wang R."/>
            <person name="Wang X."/>
            <person name="Dai Y."/>
            <person name="Henrissat B."/>
            <person name="Grigoriev I.V."/>
            <person name="Guerin-Laguette A."/>
            <person name="Yu F."/>
            <person name="Martin F.M."/>
        </authorList>
    </citation>
    <scope>NUCLEOTIDE SEQUENCE</scope>
    <source>
        <strain evidence="2">QP</strain>
    </source>
</reference>
<evidence type="ECO:0000313" key="2">
    <source>
        <dbReference type="EMBL" id="KAH8980782.1"/>
    </source>
</evidence>
<feature type="compositionally biased region" description="Polar residues" evidence="1">
    <location>
        <begin position="167"/>
        <end position="201"/>
    </location>
</feature>
<dbReference type="SUPFAM" id="SSF49562">
    <property type="entry name" value="C2 domain (Calcium/lipid-binding domain, CaLB)"/>
    <property type="match status" value="1"/>
</dbReference>
<dbReference type="Gene3D" id="2.60.40.150">
    <property type="entry name" value="C2 domain"/>
    <property type="match status" value="1"/>
</dbReference>
<feature type="region of interest" description="Disordered" evidence="1">
    <location>
        <begin position="135"/>
        <end position="231"/>
    </location>
</feature>
<name>A0AAD4Q8I9_9AGAM</name>
<dbReference type="AlphaFoldDB" id="A0AAD4Q8I9"/>
<dbReference type="InterPro" id="IPR035892">
    <property type="entry name" value="C2_domain_sf"/>
</dbReference>